<feature type="region of interest" description="Disordered" evidence="1">
    <location>
        <begin position="142"/>
        <end position="183"/>
    </location>
</feature>
<evidence type="ECO:0000256" key="1">
    <source>
        <dbReference type="SAM" id="MobiDB-lite"/>
    </source>
</evidence>
<evidence type="ECO:0000313" key="4">
    <source>
        <dbReference type="Proteomes" id="UP000007073"/>
    </source>
</evidence>
<reference evidence="3 4" key="2">
    <citation type="journal article" date="2009" name="BMC Microbiol.">
        <title>The genome sequence of Geobacter metallireducens: features of metabolism, physiology and regulation common and dissimilar to Geobacter sulfurreducens.</title>
        <authorList>
            <person name="Aklujkar M."/>
            <person name="Krushkal J."/>
            <person name="DiBartolo G."/>
            <person name="Lapidus A."/>
            <person name="Land M.L."/>
            <person name="Lovley D.R."/>
        </authorList>
    </citation>
    <scope>NUCLEOTIDE SEQUENCE [LARGE SCALE GENOMIC DNA]</scope>
    <source>
        <strain evidence="4">ATCC 53774 / DSM 7210 / GS-15</strain>
    </source>
</reference>
<evidence type="ECO:0000256" key="2">
    <source>
        <dbReference type="SAM" id="SignalP"/>
    </source>
</evidence>
<evidence type="ECO:0000313" key="3">
    <source>
        <dbReference type="EMBL" id="ABB31994.1"/>
    </source>
</evidence>
<accession>Q39UT0</accession>
<proteinExistence type="predicted"/>
<dbReference type="HOGENOM" id="CLU_067281_1_0_7"/>
<dbReference type="Proteomes" id="UP000007073">
    <property type="component" value="Chromosome"/>
</dbReference>
<feature type="signal peptide" evidence="2">
    <location>
        <begin position="1"/>
        <end position="20"/>
    </location>
</feature>
<gene>
    <name evidence="3" type="ordered locus">Gmet_1763</name>
</gene>
<sequence>MKKFLTVLPLFFATVSPSFAASDVGFDVNINVGNRSGVVIPAPPAVVVPAPRVVIEEPPLFIAPPRLGFYVGVDIPYDIFYISGRYYLWQDNYWYRAPSYGGPWTVVNHRNLPPGLRKHKLERIRYYRDDEYRVYSHEHDHYRGKHFKPGKEYKERYKEERKREKREYKHHGEEKGHGHGHDD</sequence>
<feature type="chain" id="PRO_5004223321" description="Lipoprotein" evidence="2">
    <location>
        <begin position="21"/>
        <end position="183"/>
    </location>
</feature>
<keyword evidence="2" id="KW-0732">Signal</keyword>
<organism evidence="3 4">
    <name type="scientific">Geobacter metallireducens (strain ATCC 53774 / DSM 7210 / GS-15)</name>
    <dbReference type="NCBI Taxonomy" id="269799"/>
    <lineage>
        <taxon>Bacteria</taxon>
        <taxon>Pseudomonadati</taxon>
        <taxon>Thermodesulfobacteriota</taxon>
        <taxon>Desulfuromonadia</taxon>
        <taxon>Geobacterales</taxon>
        <taxon>Geobacteraceae</taxon>
        <taxon>Geobacter</taxon>
    </lineage>
</organism>
<dbReference type="KEGG" id="gme:Gmet_1763"/>
<dbReference type="InterPro" id="IPR024447">
    <property type="entry name" value="YXWGXW_rpt"/>
</dbReference>
<protein>
    <recommendedName>
        <fullName evidence="5">Lipoprotein</fullName>
    </recommendedName>
</protein>
<evidence type="ECO:0008006" key="5">
    <source>
        <dbReference type="Google" id="ProtNLM"/>
    </source>
</evidence>
<dbReference type="eggNOG" id="ENOG5033C1K">
    <property type="taxonomic scope" value="Bacteria"/>
</dbReference>
<dbReference type="AlphaFoldDB" id="Q39UT0"/>
<reference evidence="3 4" key="1">
    <citation type="submission" date="2005-10" db="EMBL/GenBank/DDBJ databases">
        <title>Complete sequence of Geobacter metallireducens GS-15.</title>
        <authorList>
            <consortium name="US DOE Joint Genome Institute"/>
            <person name="Copeland A."/>
            <person name="Lucas S."/>
            <person name="Lapidus A."/>
            <person name="Barry K."/>
            <person name="Detter J.C."/>
            <person name="Glavina T."/>
            <person name="Hammon N."/>
            <person name="Israni S."/>
            <person name="Pitluck S."/>
            <person name="Di Bartolo G."/>
            <person name="Chain P."/>
            <person name="Schmutz J."/>
            <person name="Larimer F."/>
            <person name="Land M."/>
            <person name="Kyrpides N."/>
            <person name="Ivanova N."/>
            <person name="Richardson P."/>
        </authorList>
    </citation>
    <scope>NUCLEOTIDE SEQUENCE [LARGE SCALE GENOMIC DNA]</scope>
    <source>
        <strain evidence="4">ATCC 53774 / DSM 7210 / GS-15</strain>
    </source>
</reference>
<name>Q39UT0_GEOMG</name>
<dbReference type="Pfam" id="PF12779">
    <property type="entry name" value="WXXGXW"/>
    <property type="match status" value="1"/>
</dbReference>
<keyword evidence="4" id="KW-1185">Reference proteome</keyword>
<dbReference type="EMBL" id="CP000148">
    <property type="protein sequence ID" value="ABB31994.1"/>
    <property type="molecule type" value="Genomic_DNA"/>
</dbReference>
<feature type="compositionally biased region" description="Basic and acidic residues" evidence="1">
    <location>
        <begin position="149"/>
        <end position="183"/>
    </location>
</feature>